<dbReference type="STRING" id="1423748.FC37_GL000823"/>
<dbReference type="EMBL" id="AZEL01000021">
    <property type="protein sequence ID" value="KRL23653.1"/>
    <property type="molecule type" value="Genomic_DNA"/>
</dbReference>
<gene>
    <name evidence="2" type="ORF">FC37_GL000823</name>
</gene>
<feature type="signal peptide" evidence="1">
    <location>
        <begin position="1"/>
        <end position="21"/>
    </location>
</feature>
<dbReference type="Proteomes" id="UP000051311">
    <property type="component" value="Unassembled WGS sequence"/>
</dbReference>
<name>A0A0R1P198_9LACO</name>
<sequence length="77" mass="8362">MRLGKKLITFAVAGLALVGTAACSNGKNNSSSNDAKIPSKITKKTTVVFWHGMHGAQENTFKQLTNDFEKKNPNIKI</sequence>
<evidence type="ECO:0000313" key="3">
    <source>
        <dbReference type="Proteomes" id="UP000051311"/>
    </source>
</evidence>
<keyword evidence="1" id="KW-0732">Signal</keyword>
<evidence type="ECO:0000313" key="2">
    <source>
        <dbReference type="EMBL" id="KRL23653.1"/>
    </source>
</evidence>
<dbReference type="PROSITE" id="PS51257">
    <property type="entry name" value="PROKAR_LIPOPROTEIN"/>
    <property type="match status" value="1"/>
</dbReference>
<dbReference type="Gene3D" id="3.40.190.10">
    <property type="entry name" value="Periplasmic binding protein-like II"/>
    <property type="match status" value="1"/>
</dbReference>
<organism evidence="2 3">
    <name type="scientific">Lactobacillus gallinarum DSM 10532 = JCM 2011</name>
    <dbReference type="NCBI Taxonomy" id="1423748"/>
    <lineage>
        <taxon>Bacteria</taxon>
        <taxon>Bacillati</taxon>
        <taxon>Bacillota</taxon>
        <taxon>Bacilli</taxon>
        <taxon>Lactobacillales</taxon>
        <taxon>Lactobacillaceae</taxon>
        <taxon>Lactobacillus</taxon>
    </lineage>
</organism>
<protein>
    <submittedName>
        <fullName evidence="2">Uncharacterized protein</fullName>
    </submittedName>
</protein>
<dbReference type="SUPFAM" id="SSF53850">
    <property type="entry name" value="Periplasmic binding protein-like II"/>
    <property type="match status" value="1"/>
</dbReference>
<dbReference type="PATRIC" id="fig|1423748.3.peg.865"/>
<reference evidence="2 3" key="1">
    <citation type="journal article" date="2015" name="Genome Announc.">
        <title>Expanding the biotechnology potential of lactobacilli through comparative genomics of 213 strains and associated genera.</title>
        <authorList>
            <person name="Sun Z."/>
            <person name="Harris H.M."/>
            <person name="McCann A."/>
            <person name="Guo C."/>
            <person name="Argimon S."/>
            <person name="Zhang W."/>
            <person name="Yang X."/>
            <person name="Jeffery I.B."/>
            <person name="Cooney J.C."/>
            <person name="Kagawa T.F."/>
            <person name="Liu W."/>
            <person name="Song Y."/>
            <person name="Salvetti E."/>
            <person name="Wrobel A."/>
            <person name="Rasinkangas P."/>
            <person name="Parkhill J."/>
            <person name="Rea M.C."/>
            <person name="O'Sullivan O."/>
            <person name="Ritari J."/>
            <person name="Douillard F.P."/>
            <person name="Paul Ross R."/>
            <person name="Yang R."/>
            <person name="Briner A.E."/>
            <person name="Felis G.E."/>
            <person name="de Vos W.M."/>
            <person name="Barrangou R."/>
            <person name="Klaenhammer T.R."/>
            <person name="Caufield P.W."/>
            <person name="Cui Y."/>
            <person name="Zhang H."/>
            <person name="O'Toole P.W."/>
        </authorList>
    </citation>
    <scope>NUCLEOTIDE SEQUENCE [LARGE SCALE GENOMIC DNA]</scope>
    <source>
        <strain evidence="2 3">DSM 10532</strain>
    </source>
</reference>
<evidence type="ECO:0000256" key="1">
    <source>
        <dbReference type="SAM" id="SignalP"/>
    </source>
</evidence>
<dbReference type="AlphaFoldDB" id="A0A0R1P198"/>
<accession>A0A0R1P198</accession>
<comment type="caution">
    <text evidence="2">The sequence shown here is derived from an EMBL/GenBank/DDBJ whole genome shotgun (WGS) entry which is preliminary data.</text>
</comment>
<feature type="chain" id="PRO_5039449626" evidence="1">
    <location>
        <begin position="22"/>
        <end position="77"/>
    </location>
</feature>
<proteinExistence type="predicted"/>
<dbReference type="eggNOG" id="COG1653">
    <property type="taxonomic scope" value="Bacteria"/>
</dbReference>